<keyword evidence="8" id="KW-1133">Transmembrane helix</keyword>
<dbReference type="SMART" id="SM00304">
    <property type="entry name" value="HAMP"/>
    <property type="match status" value="1"/>
</dbReference>
<comment type="caution">
    <text evidence="10">The sequence shown here is derived from an EMBL/GenBank/DDBJ whole genome shotgun (WGS) entry which is preliminary data.</text>
</comment>
<dbReference type="PANTHER" id="PTHR24421">
    <property type="entry name" value="NITRATE/NITRITE SENSOR PROTEIN NARX-RELATED"/>
    <property type="match status" value="1"/>
</dbReference>
<reference evidence="10 11" key="1">
    <citation type="submission" date="2017-08" db="EMBL/GenBank/DDBJ databases">
        <title>Infants hospitalized years apart are colonized by the same room-sourced microbial strains.</title>
        <authorList>
            <person name="Brooks B."/>
            <person name="Olm M.R."/>
            <person name="Firek B.A."/>
            <person name="Baker R."/>
            <person name="Thomas B.C."/>
            <person name="Morowitz M.J."/>
            <person name="Banfield J.F."/>
        </authorList>
    </citation>
    <scope>NUCLEOTIDE SEQUENCE [LARGE SCALE GENOMIC DNA]</scope>
    <source>
        <strain evidence="10">S2_005_002_R2_34</strain>
    </source>
</reference>
<name>A0A2W5N4S1_RHOSU</name>
<keyword evidence="2" id="KW-0597">Phosphoprotein</keyword>
<keyword evidence="5" id="KW-0902">Two-component regulatory system</keyword>
<comment type="subcellular location">
    <subcellularLocation>
        <location evidence="1">Membrane</location>
    </subcellularLocation>
</comment>
<feature type="transmembrane region" description="Helical" evidence="8">
    <location>
        <begin position="112"/>
        <end position="134"/>
    </location>
</feature>
<feature type="compositionally biased region" description="Basic residues" evidence="7">
    <location>
        <begin position="52"/>
        <end position="66"/>
    </location>
</feature>
<feature type="coiled-coil region" evidence="6">
    <location>
        <begin position="318"/>
        <end position="345"/>
    </location>
</feature>
<evidence type="ECO:0000313" key="10">
    <source>
        <dbReference type="EMBL" id="PZQ48416.1"/>
    </source>
</evidence>
<feature type="region of interest" description="Disordered" evidence="7">
    <location>
        <begin position="1"/>
        <end position="104"/>
    </location>
</feature>
<keyword evidence="8" id="KW-0812">Transmembrane</keyword>
<dbReference type="Pfam" id="PF07730">
    <property type="entry name" value="HisKA_3"/>
    <property type="match status" value="1"/>
</dbReference>
<dbReference type="PROSITE" id="PS50885">
    <property type="entry name" value="HAMP"/>
    <property type="match status" value="1"/>
</dbReference>
<evidence type="ECO:0000256" key="6">
    <source>
        <dbReference type="SAM" id="Coils"/>
    </source>
</evidence>
<keyword evidence="3" id="KW-0808">Transferase</keyword>
<dbReference type="EMBL" id="QFPW01000012">
    <property type="protein sequence ID" value="PZQ48416.1"/>
    <property type="molecule type" value="Genomic_DNA"/>
</dbReference>
<dbReference type="GO" id="GO:0000155">
    <property type="term" value="F:phosphorelay sensor kinase activity"/>
    <property type="evidence" value="ECO:0007669"/>
    <property type="project" value="InterPro"/>
</dbReference>
<dbReference type="GO" id="GO:0016020">
    <property type="term" value="C:membrane"/>
    <property type="evidence" value="ECO:0007669"/>
    <property type="project" value="UniProtKB-SubCell"/>
</dbReference>
<evidence type="ECO:0000259" key="9">
    <source>
        <dbReference type="PROSITE" id="PS50885"/>
    </source>
</evidence>
<protein>
    <submittedName>
        <fullName evidence="10">Methanol utilization protein MoxY</fullName>
    </submittedName>
</protein>
<dbReference type="Pfam" id="PF00672">
    <property type="entry name" value="HAMP"/>
    <property type="match status" value="1"/>
</dbReference>
<evidence type="ECO:0000256" key="5">
    <source>
        <dbReference type="ARBA" id="ARBA00023012"/>
    </source>
</evidence>
<evidence type="ECO:0000256" key="4">
    <source>
        <dbReference type="ARBA" id="ARBA00022777"/>
    </source>
</evidence>
<dbReference type="InterPro" id="IPR050482">
    <property type="entry name" value="Sensor_HK_TwoCompSys"/>
</dbReference>
<gene>
    <name evidence="10" type="ORF">DI556_14840</name>
</gene>
<evidence type="ECO:0000256" key="8">
    <source>
        <dbReference type="SAM" id="Phobius"/>
    </source>
</evidence>
<dbReference type="InterPro" id="IPR011712">
    <property type="entry name" value="Sig_transdc_His_kin_sub3_dim/P"/>
</dbReference>
<dbReference type="InterPro" id="IPR036890">
    <property type="entry name" value="HATPase_C_sf"/>
</dbReference>
<evidence type="ECO:0000256" key="3">
    <source>
        <dbReference type="ARBA" id="ARBA00022679"/>
    </source>
</evidence>
<evidence type="ECO:0000256" key="2">
    <source>
        <dbReference type="ARBA" id="ARBA00022553"/>
    </source>
</evidence>
<keyword evidence="4" id="KW-0418">Kinase</keyword>
<dbReference type="InterPro" id="IPR003660">
    <property type="entry name" value="HAMP_dom"/>
</dbReference>
<feature type="compositionally biased region" description="Low complexity" evidence="7">
    <location>
        <begin position="67"/>
        <end position="81"/>
    </location>
</feature>
<keyword evidence="8" id="KW-0472">Membrane</keyword>
<feature type="domain" description="HAMP" evidence="9">
    <location>
        <begin position="278"/>
        <end position="330"/>
    </location>
</feature>
<keyword evidence="6" id="KW-0175">Coiled coil</keyword>
<sequence length="572" mass="60929">MARGALRDARRRDSNGRPAGRDGAALRGNAADDREPRRAGRGPDLRPDRARAARRLRLRDRPRAVLRRGGATLPRAAPAGGHARGGARDAARRGGGGGSRMRRTGTIPLRRLGLAFALGASLGLSLIVAGILVWNARSATREEVTTAYALAGAYLDEFRTRLASGPRPMEDALSLVRQIDMLRHVHAELRAPDGHLISPRGPQSDAEVAPAWFINLISGPRHEVSAHVTRYPNTIGTVRLSTDYRDEAAEVWSDFRAIMAVIVTMSTVASVATFLILHLVRRRLLDCVGAIDAIAAGDFTAAPPPQRLAELDALAHGIRALATALAAREEENRRLQERLMTLSDSERRQVASDLHDGLGPLLFALRTAVSEAREIVRGAGPVAVPGGAGIAPRDTLPLVEELDAIASHAQALQGMVRGVIFRLRPMIEADATLPDLLADFAAGFGEVAPEARVRLAFDPGSGVACGESAGLAIMRFAQESALNAVRHGRAREIRVRAGSETRADGVTWVTVEIADDGAGPAPNAAPRYGQTGILDRARALGGLYDPPARREGMTRTSLALPLRETGRKAAAA</sequence>
<dbReference type="AlphaFoldDB" id="A0A2W5N4S1"/>
<dbReference type="PANTHER" id="PTHR24421:SF58">
    <property type="entry name" value="SIGNAL TRANSDUCTION HISTIDINE-PROTEIN KINASE_PHOSPHATASE UHPB"/>
    <property type="match status" value="1"/>
</dbReference>
<evidence type="ECO:0000313" key="11">
    <source>
        <dbReference type="Proteomes" id="UP000249185"/>
    </source>
</evidence>
<dbReference type="Gene3D" id="1.20.5.1930">
    <property type="match status" value="1"/>
</dbReference>
<feature type="compositionally biased region" description="Basic and acidic residues" evidence="7">
    <location>
        <begin position="1"/>
        <end position="15"/>
    </location>
</feature>
<feature type="transmembrane region" description="Helical" evidence="8">
    <location>
        <begin position="257"/>
        <end position="277"/>
    </location>
</feature>
<dbReference type="Proteomes" id="UP000249185">
    <property type="component" value="Unassembled WGS sequence"/>
</dbReference>
<proteinExistence type="predicted"/>
<evidence type="ECO:0000256" key="1">
    <source>
        <dbReference type="ARBA" id="ARBA00004370"/>
    </source>
</evidence>
<dbReference type="CDD" id="cd16917">
    <property type="entry name" value="HATPase_UhpB-NarQ-NarX-like"/>
    <property type="match status" value="1"/>
</dbReference>
<organism evidence="10 11">
    <name type="scientific">Rhodovulum sulfidophilum</name>
    <name type="common">Rhodobacter sulfidophilus</name>
    <dbReference type="NCBI Taxonomy" id="35806"/>
    <lineage>
        <taxon>Bacteria</taxon>
        <taxon>Pseudomonadati</taxon>
        <taxon>Pseudomonadota</taxon>
        <taxon>Alphaproteobacteria</taxon>
        <taxon>Rhodobacterales</taxon>
        <taxon>Paracoccaceae</taxon>
        <taxon>Rhodovulum</taxon>
    </lineage>
</organism>
<dbReference type="Pfam" id="PF16448">
    <property type="entry name" value="LapD_MoxY_N"/>
    <property type="match status" value="1"/>
</dbReference>
<dbReference type="Gene3D" id="3.30.565.10">
    <property type="entry name" value="Histidine kinase-like ATPase, C-terminal domain"/>
    <property type="match status" value="1"/>
</dbReference>
<dbReference type="SUPFAM" id="SSF55874">
    <property type="entry name" value="ATPase domain of HSP90 chaperone/DNA topoisomerase II/histidine kinase"/>
    <property type="match status" value="1"/>
</dbReference>
<dbReference type="InterPro" id="IPR032244">
    <property type="entry name" value="LapD_MoxY_N"/>
</dbReference>
<accession>A0A2W5N4S1</accession>
<feature type="compositionally biased region" description="Basic and acidic residues" evidence="7">
    <location>
        <begin position="30"/>
        <end position="51"/>
    </location>
</feature>
<evidence type="ECO:0000256" key="7">
    <source>
        <dbReference type="SAM" id="MobiDB-lite"/>
    </source>
</evidence>
<dbReference type="GO" id="GO:0046983">
    <property type="term" value="F:protein dimerization activity"/>
    <property type="evidence" value="ECO:0007669"/>
    <property type="project" value="InterPro"/>
</dbReference>